<keyword evidence="8" id="KW-0411">Iron-sulfur</keyword>
<dbReference type="GO" id="GO:0003906">
    <property type="term" value="F:DNA-(apurinic or apyrimidinic site) endonuclease activity"/>
    <property type="evidence" value="ECO:0007669"/>
    <property type="project" value="InterPro"/>
</dbReference>
<evidence type="ECO:0000256" key="5">
    <source>
        <dbReference type="ARBA" id="ARBA00022763"/>
    </source>
</evidence>
<name>A0A6J6K390_9ZZZZ</name>
<dbReference type="PANTHER" id="PTHR10359:SF18">
    <property type="entry name" value="ENDONUCLEASE III"/>
    <property type="match status" value="1"/>
</dbReference>
<comment type="similarity">
    <text evidence="2">Belongs to the Nth/MutY family.</text>
</comment>
<dbReference type="FunFam" id="1.10.1670.10:FF:000001">
    <property type="entry name" value="Endonuclease III"/>
    <property type="match status" value="1"/>
</dbReference>
<proteinExistence type="inferred from homology"/>
<dbReference type="FunFam" id="1.10.340.30:FF:000001">
    <property type="entry name" value="Endonuclease III"/>
    <property type="match status" value="1"/>
</dbReference>
<dbReference type="PIRSF" id="PIRSF001435">
    <property type="entry name" value="Nth"/>
    <property type="match status" value="1"/>
</dbReference>
<dbReference type="AlphaFoldDB" id="A0A6J6K390"/>
<dbReference type="InterPro" id="IPR000445">
    <property type="entry name" value="HhH_motif"/>
</dbReference>
<dbReference type="GO" id="GO:0016829">
    <property type="term" value="F:lyase activity"/>
    <property type="evidence" value="ECO:0007669"/>
    <property type="project" value="UniProtKB-KW"/>
</dbReference>
<evidence type="ECO:0000256" key="10">
    <source>
        <dbReference type="ARBA" id="ARBA00023204"/>
    </source>
</evidence>
<sequence length="232" mass="25335">MSPRESKTALKARAIAIDTKLSQMFPDAKCELDYENPLQLLVATVLSAQCTDKRVNLVTPVLFEKYPTVTDLVAAPIEDIEAIIRSTGFYHNKAMSIKGLSAAIIERFDGEVPNTLAELVTLPGAGRKTANVVLGNAFGVPGVTVDTHVGRIARRLGWTKNTDPVKVEFDIMEIMPSEYWTMMNHRLIFLGRRVCHSRKPACGACELASMCPSFGEGPTDPTEAAKLVKTGE</sequence>
<evidence type="ECO:0000256" key="7">
    <source>
        <dbReference type="ARBA" id="ARBA00023004"/>
    </source>
</evidence>
<dbReference type="Pfam" id="PF10576">
    <property type="entry name" value="EndIII_4Fe-2S"/>
    <property type="match status" value="1"/>
</dbReference>
<protein>
    <submittedName>
        <fullName evidence="14">Unannotated protein</fullName>
    </submittedName>
</protein>
<dbReference type="SMART" id="SM00525">
    <property type="entry name" value="FES"/>
    <property type="match status" value="1"/>
</dbReference>
<organism evidence="14">
    <name type="scientific">freshwater metagenome</name>
    <dbReference type="NCBI Taxonomy" id="449393"/>
    <lineage>
        <taxon>unclassified sequences</taxon>
        <taxon>metagenomes</taxon>
        <taxon>ecological metagenomes</taxon>
    </lineage>
</organism>
<dbReference type="CDD" id="cd00056">
    <property type="entry name" value="ENDO3c"/>
    <property type="match status" value="1"/>
</dbReference>
<dbReference type="InterPro" id="IPR005759">
    <property type="entry name" value="Nth"/>
</dbReference>
<evidence type="ECO:0000313" key="14">
    <source>
        <dbReference type="EMBL" id="CAB4643812.1"/>
    </source>
</evidence>
<keyword evidence="11" id="KW-0456">Lyase</keyword>
<dbReference type="InterPro" id="IPR011257">
    <property type="entry name" value="DNA_glycosylase"/>
</dbReference>
<dbReference type="GO" id="GO:0003677">
    <property type="term" value="F:DNA binding"/>
    <property type="evidence" value="ECO:0007669"/>
    <property type="project" value="UniProtKB-KW"/>
</dbReference>
<keyword evidence="4" id="KW-0479">Metal-binding</keyword>
<dbReference type="Pfam" id="PF00730">
    <property type="entry name" value="HhH-GPD"/>
    <property type="match status" value="1"/>
</dbReference>
<dbReference type="GO" id="GO:0019104">
    <property type="term" value="F:DNA N-glycosylase activity"/>
    <property type="evidence" value="ECO:0007669"/>
    <property type="project" value="TreeGrafter"/>
</dbReference>
<dbReference type="InterPro" id="IPR023170">
    <property type="entry name" value="HhH_base_excis_C"/>
</dbReference>
<dbReference type="InterPro" id="IPR003265">
    <property type="entry name" value="HhH-GPD_domain"/>
</dbReference>
<evidence type="ECO:0000256" key="11">
    <source>
        <dbReference type="ARBA" id="ARBA00023239"/>
    </source>
</evidence>
<evidence type="ECO:0000256" key="3">
    <source>
        <dbReference type="ARBA" id="ARBA00022485"/>
    </source>
</evidence>
<dbReference type="NCBIfam" id="TIGR01083">
    <property type="entry name" value="nth"/>
    <property type="match status" value="1"/>
</dbReference>
<dbReference type="GO" id="GO:0051539">
    <property type="term" value="F:4 iron, 4 sulfur cluster binding"/>
    <property type="evidence" value="ECO:0007669"/>
    <property type="project" value="UniProtKB-KW"/>
</dbReference>
<evidence type="ECO:0000256" key="6">
    <source>
        <dbReference type="ARBA" id="ARBA00022801"/>
    </source>
</evidence>
<dbReference type="GO" id="GO:0006285">
    <property type="term" value="P:base-excision repair, AP site formation"/>
    <property type="evidence" value="ECO:0007669"/>
    <property type="project" value="TreeGrafter"/>
</dbReference>
<gene>
    <name evidence="14" type="ORF">UFOPK2171_00263</name>
</gene>
<keyword evidence="6" id="KW-0378">Hydrolase</keyword>
<dbReference type="EMBL" id="CAEZWD010000017">
    <property type="protein sequence ID" value="CAB4643812.1"/>
    <property type="molecule type" value="Genomic_DNA"/>
</dbReference>
<evidence type="ECO:0000256" key="1">
    <source>
        <dbReference type="ARBA" id="ARBA00001966"/>
    </source>
</evidence>
<dbReference type="Gene3D" id="1.10.1670.10">
    <property type="entry name" value="Helix-hairpin-Helix base-excision DNA repair enzymes (C-terminal)"/>
    <property type="match status" value="1"/>
</dbReference>
<keyword evidence="10" id="KW-0234">DNA repair</keyword>
<accession>A0A6J6K390</accession>
<dbReference type="Pfam" id="PF00633">
    <property type="entry name" value="HHH"/>
    <property type="match status" value="1"/>
</dbReference>
<dbReference type="HAMAP" id="MF_00942">
    <property type="entry name" value="Nth"/>
    <property type="match status" value="1"/>
</dbReference>
<feature type="domain" description="HhH-GPD" evidence="13">
    <location>
        <begin position="46"/>
        <end position="193"/>
    </location>
</feature>
<evidence type="ECO:0000256" key="4">
    <source>
        <dbReference type="ARBA" id="ARBA00022723"/>
    </source>
</evidence>
<keyword evidence="5" id="KW-0227">DNA damage</keyword>
<evidence type="ECO:0000256" key="8">
    <source>
        <dbReference type="ARBA" id="ARBA00023014"/>
    </source>
</evidence>
<keyword evidence="9" id="KW-0238">DNA-binding</keyword>
<dbReference type="PROSITE" id="PS00764">
    <property type="entry name" value="ENDONUCLEASE_III_1"/>
    <property type="match status" value="1"/>
</dbReference>
<dbReference type="InterPro" id="IPR004035">
    <property type="entry name" value="Endouclease-III_FeS-bd_BS"/>
</dbReference>
<keyword evidence="12" id="KW-0326">Glycosidase</keyword>
<dbReference type="SMART" id="SM00478">
    <property type="entry name" value="ENDO3c"/>
    <property type="match status" value="1"/>
</dbReference>
<dbReference type="GO" id="GO:0046872">
    <property type="term" value="F:metal ion binding"/>
    <property type="evidence" value="ECO:0007669"/>
    <property type="project" value="UniProtKB-KW"/>
</dbReference>
<keyword evidence="3" id="KW-0004">4Fe-4S</keyword>
<evidence type="ECO:0000256" key="2">
    <source>
        <dbReference type="ARBA" id="ARBA00008343"/>
    </source>
</evidence>
<dbReference type="SUPFAM" id="SSF48150">
    <property type="entry name" value="DNA-glycosylase"/>
    <property type="match status" value="1"/>
</dbReference>
<dbReference type="InterPro" id="IPR003651">
    <property type="entry name" value="Endonuclease3_FeS-loop_motif"/>
</dbReference>
<dbReference type="Gene3D" id="1.10.340.30">
    <property type="entry name" value="Hypothetical protein, domain 2"/>
    <property type="match status" value="1"/>
</dbReference>
<comment type="cofactor">
    <cofactor evidence="1">
        <name>[4Fe-4S] cluster</name>
        <dbReference type="ChEBI" id="CHEBI:49883"/>
    </cofactor>
</comment>
<evidence type="ECO:0000259" key="13">
    <source>
        <dbReference type="SMART" id="SM00478"/>
    </source>
</evidence>
<reference evidence="14" key="1">
    <citation type="submission" date="2020-05" db="EMBL/GenBank/DDBJ databases">
        <authorList>
            <person name="Chiriac C."/>
            <person name="Salcher M."/>
            <person name="Ghai R."/>
            <person name="Kavagutti S V."/>
        </authorList>
    </citation>
    <scope>NUCLEOTIDE SEQUENCE</scope>
</reference>
<evidence type="ECO:0000256" key="12">
    <source>
        <dbReference type="ARBA" id="ARBA00023295"/>
    </source>
</evidence>
<keyword evidence="7" id="KW-0408">Iron</keyword>
<evidence type="ECO:0000256" key="9">
    <source>
        <dbReference type="ARBA" id="ARBA00023125"/>
    </source>
</evidence>
<dbReference type="PANTHER" id="PTHR10359">
    <property type="entry name" value="A/G-SPECIFIC ADENINE GLYCOSYLASE/ENDONUCLEASE III"/>
    <property type="match status" value="1"/>
</dbReference>